<organism evidence="2 3">
    <name type="scientific">Amygdalobacter indicium</name>
    <dbReference type="NCBI Taxonomy" id="3029272"/>
    <lineage>
        <taxon>Bacteria</taxon>
        <taxon>Bacillati</taxon>
        <taxon>Bacillota</taxon>
        <taxon>Clostridia</taxon>
        <taxon>Eubacteriales</taxon>
        <taxon>Oscillospiraceae</taxon>
        <taxon>Amygdalobacter</taxon>
    </lineage>
</organism>
<dbReference type="InterPro" id="IPR000836">
    <property type="entry name" value="PRTase_dom"/>
</dbReference>
<dbReference type="EMBL" id="CP118868">
    <property type="protein sequence ID" value="WEG35280.1"/>
    <property type="molecule type" value="Genomic_DNA"/>
</dbReference>
<evidence type="ECO:0008006" key="4">
    <source>
        <dbReference type="Google" id="ProtNLM"/>
    </source>
</evidence>
<evidence type="ECO:0000313" key="2">
    <source>
        <dbReference type="EMBL" id="WEG35280.1"/>
    </source>
</evidence>
<gene>
    <name evidence="2" type="ORF">PYS61_04945</name>
</gene>
<dbReference type="Proteomes" id="UP001220478">
    <property type="component" value="Chromosome"/>
</dbReference>
<dbReference type="PANTHER" id="PTHR47505:SF1">
    <property type="entry name" value="DNA UTILIZATION PROTEIN YHGH"/>
    <property type="match status" value="1"/>
</dbReference>
<dbReference type="InterPro" id="IPR051910">
    <property type="entry name" value="ComF/GntX_DNA_util-trans"/>
</dbReference>
<dbReference type="RefSeq" id="WP_315571364.1">
    <property type="nucleotide sequence ID" value="NZ_CP118868.1"/>
</dbReference>
<comment type="similarity">
    <text evidence="1">Belongs to the ComF/GntX family.</text>
</comment>
<dbReference type="Gene3D" id="3.40.50.2020">
    <property type="match status" value="1"/>
</dbReference>
<dbReference type="SUPFAM" id="SSF53271">
    <property type="entry name" value="PRTase-like"/>
    <property type="match status" value="1"/>
</dbReference>
<keyword evidence="3" id="KW-1185">Reference proteome</keyword>
<reference evidence="2 3" key="1">
    <citation type="submission" date="2023-02" db="EMBL/GenBank/DDBJ databases">
        <title>Novel Oscillospiraceae bacterial genomes.</title>
        <authorList>
            <person name="Srinivasan S."/>
            <person name="Austin M.N."/>
            <person name="Fiedler T.L."/>
            <person name="Strenk S.M."/>
            <person name="Agnew K.J."/>
            <person name="Nagana Gowda G.A."/>
            <person name="Raftery D."/>
            <person name="Beamer M.A."/>
            <person name="Achilles S.L."/>
            <person name="Wiesenfeld H.C."/>
            <person name="Fredricks D.N."/>
            <person name="Hillier S.L."/>
        </authorList>
    </citation>
    <scope>NUCLEOTIDE SEQUENCE [LARGE SCALE GENOMIC DNA]</scope>
    <source>
        <strain evidence="2 3">CHIC02 1186E3-8</strain>
    </source>
</reference>
<name>A0ABY8C867_9FIRM</name>
<proteinExistence type="inferred from homology"/>
<evidence type="ECO:0000256" key="1">
    <source>
        <dbReference type="ARBA" id="ARBA00008007"/>
    </source>
</evidence>
<sequence>MNLFSGLTDILRALEDYYRYEACYICNNHPIKIDYTEDEILYWPFCAECFAILPWRLTVNSVLRFIETDDNFEFSSLVCLYYRGIVRTLIRKYKFYQERNLSKLWGFIAALTCAGYRKALSSGNIAPVSSDMLHIDAVSFLPLHPARKLERSYDQAELLAIACAEYLQIPCLSTLKRQRETQRQSSLQSRSERYNNIKSAFVADDSVLIKGKNILLLDDVLSTGASLSAGVKALYDAGAYGVLALALASNLSARELHFVGKIGNKI</sequence>
<protein>
    <recommendedName>
        <fullName evidence="4">ComF family protein</fullName>
    </recommendedName>
</protein>
<dbReference type="CDD" id="cd06223">
    <property type="entry name" value="PRTases_typeI"/>
    <property type="match status" value="1"/>
</dbReference>
<dbReference type="PANTHER" id="PTHR47505">
    <property type="entry name" value="DNA UTILIZATION PROTEIN YHGH"/>
    <property type="match status" value="1"/>
</dbReference>
<accession>A0ABY8C867</accession>
<evidence type="ECO:0000313" key="3">
    <source>
        <dbReference type="Proteomes" id="UP001220478"/>
    </source>
</evidence>
<dbReference type="InterPro" id="IPR029057">
    <property type="entry name" value="PRTase-like"/>
</dbReference>